<dbReference type="Pfam" id="PF07690">
    <property type="entry name" value="MFS_1"/>
    <property type="match status" value="1"/>
</dbReference>
<organism evidence="7 8">
    <name type="scientific">Phaedon cochleariae</name>
    <name type="common">Mustard beetle</name>
    <dbReference type="NCBI Taxonomy" id="80249"/>
    <lineage>
        <taxon>Eukaryota</taxon>
        <taxon>Metazoa</taxon>
        <taxon>Ecdysozoa</taxon>
        <taxon>Arthropoda</taxon>
        <taxon>Hexapoda</taxon>
        <taxon>Insecta</taxon>
        <taxon>Pterygota</taxon>
        <taxon>Neoptera</taxon>
        <taxon>Endopterygota</taxon>
        <taxon>Coleoptera</taxon>
        <taxon>Polyphaga</taxon>
        <taxon>Cucujiformia</taxon>
        <taxon>Chrysomeloidea</taxon>
        <taxon>Chrysomelidae</taxon>
        <taxon>Chrysomelinae</taxon>
        <taxon>Chrysomelini</taxon>
        <taxon>Phaedon</taxon>
    </lineage>
</organism>
<dbReference type="InterPro" id="IPR049680">
    <property type="entry name" value="FLVCR1-2_SLC49-like"/>
</dbReference>
<dbReference type="GO" id="GO:0020037">
    <property type="term" value="F:heme binding"/>
    <property type="evidence" value="ECO:0007669"/>
    <property type="project" value="TreeGrafter"/>
</dbReference>
<evidence type="ECO:0000256" key="3">
    <source>
        <dbReference type="ARBA" id="ARBA00022989"/>
    </source>
</evidence>
<evidence type="ECO:0000259" key="6">
    <source>
        <dbReference type="PROSITE" id="PS50850"/>
    </source>
</evidence>
<dbReference type="Gene3D" id="1.20.1250.20">
    <property type="entry name" value="MFS general substrate transporter like domains"/>
    <property type="match status" value="2"/>
</dbReference>
<feature type="transmembrane region" description="Helical" evidence="5">
    <location>
        <begin position="311"/>
        <end position="328"/>
    </location>
</feature>
<feature type="transmembrane region" description="Helical" evidence="5">
    <location>
        <begin position="16"/>
        <end position="36"/>
    </location>
</feature>
<dbReference type="OrthoDB" id="422206at2759"/>
<feature type="transmembrane region" description="Helical" evidence="5">
    <location>
        <begin position="56"/>
        <end position="76"/>
    </location>
</feature>
<proteinExistence type="predicted"/>
<dbReference type="PANTHER" id="PTHR10924:SF4">
    <property type="entry name" value="GH15861P"/>
    <property type="match status" value="1"/>
</dbReference>
<feature type="transmembrane region" description="Helical" evidence="5">
    <location>
        <begin position="180"/>
        <end position="203"/>
    </location>
</feature>
<evidence type="ECO:0000256" key="1">
    <source>
        <dbReference type="ARBA" id="ARBA00004141"/>
    </source>
</evidence>
<gene>
    <name evidence="7" type="ORF">PHAECO_LOCUS8901</name>
</gene>
<dbReference type="GO" id="GO:0015232">
    <property type="term" value="F:heme transmembrane transporter activity"/>
    <property type="evidence" value="ECO:0007669"/>
    <property type="project" value="TreeGrafter"/>
</dbReference>
<dbReference type="GO" id="GO:0097037">
    <property type="term" value="P:heme export"/>
    <property type="evidence" value="ECO:0007669"/>
    <property type="project" value="TreeGrafter"/>
</dbReference>
<dbReference type="SUPFAM" id="SSF103473">
    <property type="entry name" value="MFS general substrate transporter"/>
    <property type="match status" value="1"/>
</dbReference>
<feature type="transmembrane region" description="Helical" evidence="5">
    <location>
        <begin position="83"/>
        <end position="101"/>
    </location>
</feature>
<dbReference type="EMBL" id="OU896711">
    <property type="protein sequence ID" value="CAG9821941.1"/>
    <property type="molecule type" value="Genomic_DNA"/>
</dbReference>
<keyword evidence="8" id="KW-1185">Reference proteome</keyword>
<feature type="domain" description="Major facilitator superfamily (MFS) profile" evidence="6">
    <location>
        <begin position="18"/>
        <end position="424"/>
    </location>
</feature>
<name>A0A9N9SGD9_PHACE</name>
<comment type="subcellular location">
    <subcellularLocation>
        <location evidence="1">Membrane</location>
        <topology evidence="1">Multi-pass membrane protein</topology>
    </subcellularLocation>
</comment>
<feature type="transmembrane region" description="Helical" evidence="5">
    <location>
        <begin position="395"/>
        <end position="418"/>
    </location>
</feature>
<accession>A0A9N9SGD9</accession>
<keyword evidence="4 5" id="KW-0472">Membrane</keyword>
<keyword evidence="3 5" id="KW-1133">Transmembrane helix</keyword>
<protein>
    <recommendedName>
        <fullName evidence="6">Major facilitator superfamily (MFS) profile domain-containing protein</fullName>
    </recommendedName>
</protein>
<reference evidence="7" key="2">
    <citation type="submission" date="2022-10" db="EMBL/GenBank/DDBJ databases">
        <authorList>
            <consortium name="ENA_rothamsted_submissions"/>
            <consortium name="culmorum"/>
            <person name="King R."/>
        </authorList>
    </citation>
    <scope>NUCLEOTIDE SEQUENCE</scope>
</reference>
<evidence type="ECO:0000256" key="2">
    <source>
        <dbReference type="ARBA" id="ARBA00022692"/>
    </source>
</evidence>
<dbReference type="PANTHER" id="PTHR10924">
    <property type="entry name" value="MAJOR FACILITATOR SUPERFAMILY PROTEIN-RELATED"/>
    <property type="match status" value="1"/>
</dbReference>
<feature type="transmembrane region" description="Helical" evidence="5">
    <location>
        <begin position="147"/>
        <end position="168"/>
    </location>
</feature>
<feature type="transmembrane region" description="Helical" evidence="5">
    <location>
        <begin position="334"/>
        <end position="359"/>
    </location>
</feature>
<dbReference type="InterPro" id="IPR020846">
    <property type="entry name" value="MFS_dom"/>
</dbReference>
<dbReference type="InterPro" id="IPR036259">
    <property type="entry name" value="MFS_trans_sf"/>
</dbReference>
<feature type="transmembrane region" description="Helical" evidence="5">
    <location>
        <begin position="371"/>
        <end position="389"/>
    </location>
</feature>
<dbReference type="AlphaFoldDB" id="A0A9N9SGD9"/>
<dbReference type="PROSITE" id="PS50850">
    <property type="entry name" value="MFS"/>
    <property type="match status" value="1"/>
</dbReference>
<dbReference type="GO" id="GO:0016020">
    <property type="term" value="C:membrane"/>
    <property type="evidence" value="ECO:0007669"/>
    <property type="project" value="UniProtKB-SubCell"/>
</dbReference>
<feature type="transmembrane region" description="Helical" evidence="5">
    <location>
        <begin position="241"/>
        <end position="267"/>
    </location>
</feature>
<feature type="transmembrane region" description="Helical" evidence="5">
    <location>
        <begin position="107"/>
        <end position="126"/>
    </location>
</feature>
<feature type="transmembrane region" description="Helical" evidence="5">
    <location>
        <begin position="279"/>
        <end position="299"/>
    </location>
</feature>
<keyword evidence="2 5" id="KW-0812">Transmembrane</keyword>
<evidence type="ECO:0000256" key="5">
    <source>
        <dbReference type="SAM" id="Phobius"/>
    </source>
</evidence>
<dbReference type="InterPro" id="IPR011701">
    <property type="entry name" value="MFS"/>
</dbReference>
<reference evidence="7" key="1">
    <citation type="submission" date="2022-01" db="EMBL/GenBank/DDBJ databases">
        <authorList>
            <person name="King R."/>
        </authorList>
    </citation>
    <scope>NUCLEOTIDE SEQUENCE</scope>
</reference>
<sequence>MDQGSNNEIKVFKYRWIALIIFCLCTIVNFMQFLQFSIISNVITKYYDIDSSLVDLTGLIFFVVYIILFLPVSYLIEKFNLKVTAVVSTGFTLAGTVVKLFCSDPSRFYIVLIGQGLCAVGQVYLLSIPSKFASVWFGADQVSTACAIAVLGTQLGAAIGSILPPFLVEHDQDSESIGDAIHQMAIYNVILACVVFIVVVVFFKAKPQLPPSQSQLQLLTCSEDQSSFFSNCKTLFKNRDFLLVLQIFGIFNGLWNSFGILVNNIYINYFPEGQTDIGIITLLAIIAGGCIGSVVFGFVLDQTHEFKKTSIAVLLSSSISFIIMIFTLSMKYRIATYFTIPLFGFFIASSLVLGFEYALEVTYPIPESTSCSVLNATIFVFSIIATLAIEGLIDAIGYLYTFVIILVVFILSTINLYFISPNLRRRNANLNSQEMHPSDDII</sequence>
<dbReference type="Proteomes" id="UP001153737">
    <property type="component" value="Chromosome 5"/>
</dbReference>
<evidence type="ECO:0000313" key="7">
    <source>
        <dbReference type="EMBL" id="CAG9821941.1"/>
    </source>
</evidence>
<evidence type="ECO:0000256" key="4">
    <source>
        <dbReference type="ARBA" id="ARBA00023136"/>
    </source>
</evidence>
<evidence type="ECO:0000313" key="8">
    <source>
        <dbReference type="Proteomes" id="UP001153737"/>
    </source>
</evidence>